<dbReference type="EMBL" id="GL883138">
    <property type="protein sequence ID" value="EGG01504.1"/>
    <property type="molecule type" value="Genomic_DNA"/>
</dbReference>
<feature type="compositionally biased region" description="Polar residues" evidence="1">
    <location>
        <begin position="544"/>
        <end position="553"/>
    </location>
</feature>
<protein>
    <submittedName>
        <fullName evidence="2">Uncharacterized protein</fullName>
    </submittedName>
</protein>
<feature type="compositionally biased region" description="Polar residues" evidence="1">
    <location>
        <begin position="793"/>
        <end position="805"/>
    </location>
</feature>
<dbReference type="VEuPathDB" id="FungiDB:MELLADRAFT_92096"/>
<feature type="compositionally biased region" description="Basic residues" evidence="1">
    <location>
        <begin position="429"/>
        <end position="438"/>
    </location>
</feature>
<accession>F4S1H3</accession>
<gene>
    <name evidence="2" type="ORF">MELLADRAFT_92096</name>
</gene>
<feature type="compositionally biased region" description="Basic and acidic residues" evidence="1">
    <location>
        <begin position="759"/>
        <end position="787"/>
    </location>
</feature>
<keyword evidence="3" id="KW-1185">Reference proteome</keyword>
<name>F4S1H3_MELLP</name>
<dbReference type="eggNOG" id="ENOG502S9FG">
    <property type="taxonomic scope" value="Eukaryota"/>
</dbReference>
<organism evidence="3">
    <name type="scientific">Melampsora larici-populina (strain 98AG31 / pathotype 3-4-7)</name>
    <name type="common">Poplar leaf rust fungus</name>
    <dbReference type="NCBI Taxonomy" id="747676"/>
    <lineage>
        <taxon>Eukaryota</taxon>
        <taxon>Fungi</taxon>
        <taxon>Dikarya</taxon>
        <taxon>Basidiomycota</taxon>
        <taxon>Pucciniomycotina</taxon>
        <taxon>Pucciniomycetes</taxon>
        <taxon>Pucciniales</taxon>
        <taxon>Melampsoraceae</taxon>
        <taxon>Melampsora</taxon>
    </lineage>
</organism>
<dbReference type="InParanoid" id="F4S1H3"/>
<evidence type="ECO:0000313" key="2">
    <source>
        <dbReference type="EMBL" id="EGG01504.1"/>
    </source>
</evidence>
<feature type="compositionally biased region" description="Basic and acidic residues" evidence="1">
    <location>
        <begin position="736"/>
        <end position="749"/>
    </location>
</feature>
<feature type="compositionally biased region" description="Basic and acidic residues" evidence="1">
    <location>
        <begin position="26"/>
        <end position="36"/>
    </location>
</feature>
<evidence type="ECO:0000256" key="1">
    <source>
        <dbReference type="SAM" id="MobiDB-lite"/>
    </source>
</evidence>
<proteinExistence type="predicted"/>
<feature type="region of interest" description="Disordered" evidence="1">
    <location>
        <begin position="1"/>
        <end position="64"/>
    </location>
</feature>
<feature type="compositionally biased region" description="Polar residues" evidence="1">
    <location>
        <begin position="443"/>
        <end position="454"/>
    </location>
</feature>
<feature type="region of interest" description="Disordered" evidence="1">
    <location>
        <begin position="539"/>
        <end position="558"/>
    </location>
</feature>
<evidence type="ECO:0000313" key="3">
    <source>
        <dbReference type="Proteomes" id="UP000001072"/>
    </source>
</evidence>
<dbReference type="Proteomes" id="UP000001072">
    <property type="component" value="Unassembled WGS sequence"/>
</dbReference>
<feature type="compositionally biased region" description="Acidic residues" evidence="1">
    <location>
        <begin position="37"/>
        <end position="56"/>
    </location>
</feature>
<sequence length="848" mass="95180">MPSAQKRLKKATGTQTRPRRSRRQRRDQESPDHSTDREDEDTSEDSNEGDDTDEDNQQDKEDLTVANVVLPTLANYATLGVDWTDAYLEKVLASRKIGSNNRPSAKILLEAQALQDNFQRSLKMLSLAGQISYPTLKAALFLGPSQRATTLYDTYRAYSKKNTQETAKLVNMNKVKRHFERRSLGMPQSAQSEKKKVVLRLAVWSNNFMRCTLSLTSNSICLSPLSTHGQNSPKLSGWTNTRHVIDGHRGHSMPAGCFHKKKETKIRPPAAKEQTRLRTELTSRLNQLVETQLPYPPRPGVDIHPKGPRCDSLLAAKKFLQGVRLQVHRTQDCQITDAVLEKGAAPGNMSVQQVRLWLKEIADLRYTVILASPPQASASLKKYTNCLKIWVKHREDPDPSLIKGRVGDFPHSPRPSDSSTCVHLSSPAHHSRVHHQPVHGRPINQSPIQSTLSGTHRHTTTQHHFIYMACPLWIVMPVPPKIKVKVVTDPKTDRKTMDNYVKEFVIRHGYKITISHSTHDATCKLCHYDCHQGGNPARPKIKQIDSNTPPCSTESEKPHVTRSIKIQCPFRLTAKLDETTNTWVLHHVRVGHNHGPADTIANPKSVTHPTIVHPPETHDHGPADTEENQNSVTLPTIVYPPEIHSCATRIQQLSPRRQIIVLEEVNKIIDQRSAMHSITSPLMVKDASLDEEELDLALKFLNALDESGSEGVIECNNPTSPDNGLLVNDQAQLDKENRAQREADEEKTNKNTLVQAKMDANEKAGELSVDQAERNMEKVENRIEPSKTKRTVSRTASKGRATQNKKLAKSKDSHPQAEEMTVSRTTRSRAQRSPRAARSSGRIKHKTA</sequence>
<feature type="region of interest" description="Disordered" evidence="1">
    <location>
        <begin position="408"/>
        <end position="455"/>
    </location>
</feature>
<dbReference type="AlphaFoldDB" id="F4S1H3"/>
<reference evidence="3" key="1">
    <citation type="journal article" date="2011" name="Proc. Natl. Acad. Sci. U.S.A.">
        <title>Obligate biotrophy features unraveled by the genomic analysis of rust fungi.</title>
        <authorList>
            <person name="Duplessis S."/>
            <person name="Cuomo C.A."/>
            <person name="Lin Y.-C."/>
            <person name="Aerts A."/>
            <person name="Tisserant E."/>
            <person name="Veneault-Fourrey C."/>
            <person name="Joly D.L."/>
            <person name="Hacquard S."/>
            <person name="Amselem J."/>
            <person name="Cantarel B.L."/>
            <person name="Chiu R."/>
            <person name="Coutinho P.M."/>
            <person name="Feau N."/>
            <person name="Field M."/>
            <person name="Frey P."/>
            <person name="Gelhaye E."/>
            <person name="Goldberg J."/>
            <person name="Grabherr M.G."/>
            <person name="Kodira C.D."/>
            <person name="Kohler A."/>
            <person name="Kuees U."/>
            <person name="Lindquist E.A."/>
            <person name="Lucas S.M."/>
            <person name="Mago R."/>
            <person name="Mauceli E."/>
            <person name="Morin E."/>
            <person name="Murat C."/>
            <person name="Pangilinan J.L."/>
            <person name="Park R."/>
            <person name="Pearson M."/>
            <person name="Quesneville H."/>
            <person name="Rouhier N."/>
            <person name="Sakthikumar S."/>
            <person name="Salamov A.A."/>
            <person name="Schmutz J."/>
            <person name="Selles B."/>
            <person name="Shapiro H."/>
            <person name="Tanguay P."/>
            <person name="Tuskan G.A."/>
            <person name="Henrissat B."/>
            <person name="Van de Peer Y."/>
            <person name="Rouze P."/>
            <person name="Ellis J.G."/>
            <person name="Dodds P.N."/>
            <person name="Schein J.E."/>
            <person name="Zhong S."/>
            <person name="Hamelin R.C."/>
            <person name="Grigoriev I.V."/>
            <person name="Szabo L.J."/>
            <person name="Martin F."/>
        </authorList>
    </citation>
    <scope>NUCLEOTIDE SEQUENCE [LARGE SCALE GENOMIC DNA]</scope>
    <source>
        <strain evidence="3">98AG31 / pathotype 3-4-7</strain>
    </source>
</reference>
<feature type="region of interest" description="Disordered" evidence="1">
    <location>
        <begin position="736"/>
        <end position="848"/>
    </location>
</feature>
<feature type="compositionally biased region" description="Basic residues" evidence="1">
    <location>
        <begin position="1"/>
        <end position="10"/>
    </location>
</feature>
<dbReference type="KEGG" id="mlr:MELLADRAFT_92096"/>
<dbReference type="HOGENOM" id="CLU_336180_0_0_1"/>
<dbReference type="RefSeq" id="XP_007415354.1">
    <property type="nucleotide sequence ID" value="XM_007415292.1"/>
</dbReference>
<dbReference type="GeneID" id="18936127"/>